<feature type="coiled-coil region" evidence="1">
    <location>
        <begin position="119"/>
        <end position="146"/>
    </location>
</feature>
<feature type="compositionally biased region" description="Polar residues" evidence="2">
    <location>
        <begin position="60"/>
        <end position="90"/>
    </location>
</feature>
<sequence length="163" mass="17374">MGYLPSAPMPVSRYHSAPVPHQPAAPTRPPSSDPRIVVVPQYIAKKRKMPAAGLKKQPQLKPSNSKPSTLAATKAGTSASEQLSRGGQALQSCQADLDDIAHNRLKVLEHDRCALELETQKLVAEVKALKETADRNQRQLEAALKLAAGIEGGADEQGEEAGV</sequence>
<feature type="compositionally biased region" description="Pro residues" evidence="2">
    <location>
        <begin position="20"/>
        <end position="32"/>
    </location>
</feature>
<evidence type="ECO:0000256" key="1">
    <source>
        <dbReference type="SAM" id="Coils"/>
    </source>
</evidence>
<dbReference type="Proteomes" id="UP001172155">
    <property type="component" value="Unassembled WGS sequence"/>
</dbReference>
<evidence type="ECO:0000256" key="2">
    <source>
        <dbReference type="SAM" id="MobiDB-lite"/>
    </source>
</evidence>
<name>A0AA40F6C4_9PEZI</name>
<gene>
    <name evidence="3" type="ORF">B0T18DRAFT_403406</name>
</gene>
<feature type="region of interest" description="Disordered" evidence="2">
    <location>
        <begin position="1"/>
        <end position="90"/>
    </location>
</feature>
<keyword evidence="4" id="KW-1185">Reference proteome</keyword>
<comment type="caution">
    <text evidence="3">The sequence shown here is derived from an EMBL/GenBank/DDBJ whole genome shotgun (WGS) entry which is preliminary data.</text>
</comment>
<evidence type="ECO:0000313" key="3">
    <source>
        <dbReference type="EMBL" id="KAK0751792.1"/>
    </source>
</evidence>
<proteinExistence type="predicted"/>
<organism evidence="3 4">
    <name type="scientific">Schizothecium vesticola</name>
    <dbReference type="NCBI Taxonomy" id="314040"/>
    <lineage>
        <taxon>Eukaryota</taxon>
        <taxon>Fungi</taxon>
        <taxon>Dikarya</taxon>
        <taxon>Ascomycota</taxon>
        <taxon>Pezizomycotina</taxon>
        <taxon>Sordariomycetes</taxon>
        <taxon>Sordariomycetidae</taxon>
        <taxon>Sordariales</taxon>
        <taxon>Schizotheciaceae</taxon>
        <taxon>Schizothecium</taxon>
    </lineage>
</organism>
<evidence type="ECO:0000313" key="4">
    <source>
        <dbReference type="Proteomes" id="UP001172155"/>
    </source>
</evidence>
<accession>A0AA40F6C4</accession>
<keyword evidence="1" id="KW-0175">Coiled coil</keyword>
<dbReference type="AlphaFoldDB" id="A0AA40F6C4"/>
<reference evidence="3" key="1">
    <citation type="submission" date="2023-06" db="EMBL/GenBank/DDBJ databases">
        <title>Genome-scale phylogeny and comparative genomics of the fungal order Sordariales.</title>
        <authorList>
            <consortium name="Lawrence Berkeley National Laboratory"/>
            <person name="Hensen N."/>
            <person name="Bonometti L."/>
            <person name="Westerberg I."/>
            <person name="Brannstrom I.O."/>
            <person name="Guillou S."/>
            <person name="Cros-Aarteil S."/>
            <person name="Calhoun S."/>
            <person name="Haridas S."/>
            <person name="Kuo A."/>
            <person name="Mondo S."/>
            <person name="Pangilinan J."/>
            <person name="Riley R."/>
            <person name="LaButti K."/>
            <person name="Andreopoulos B."/>
            <person name="Lipzen A."/>
            <person name="Chen C."/>
            <person name="Yanf M."/>
            <person name="Daum C."/>
            <person name="Ng V."/>
            <person name="Clum A."/>
            <person name="Steindorff A."/>
            <person name="Ohm R."/>
            <person name="Martin F."/>
            <person name="Silar P."/>
            <person name="Natvig D."/>
            <person name="Lalanne C."/>
            <person name="Gautier V."/>
            <person name="Ament-velasquez S.L."/>
            <person name="Kruys A."/>
            <person name="Hutchinson M.I."/>
            <person name="Powell A.J."/>
            <person name="Barry K."/>
            <person name="Miller A.N."/>
            <person name="Grigoriev I.V."/>
            <person name="Debuchy R."/>
            <person name="Gladieux P."/>
            <person name="Thoren M.H."/>
            <person name="Johannesson H."/>
        </authorList>
    </citation>
    <scope>NUCLEOTIDE SEQUENCE</scope>
    <source>
        <strain evidence="3">SMH3187-1</strain>
    </source>
</reference>
<protein>
    <submittedName>
        <fullName evidence="3">Uncharacterized protein</fullName>
    </submittedName>
</protein>
<dbReference type="EMBL" id="JAUKUD010000002">
    <property type="protein sequence ID" value="KAK0751792.1"/>
    <property type="molecule type" value="Genomic_DNA"/>
</dbReference>